<protein>
    <submittedName>
        <fullName evidence="1">Uncharacterized protein</fullName>
    </submittedName>
</protein>
<name>A0A0B1TQP4_OESDE</name>
<accession>A0A0B1TQP4</accession>
<keyword evidence="2" id="KW-1185">Reference proteome</keyword>
<organism evidence="1 2">
    <name type="scientific">Oesophagostomum dentatum</name>
    <name type="common">Nodular worm</name>
    <dbReference type="NCBI Taxonomy" id="61180"/>
    <lineage>
        <taxon>Eukaryota</taxon>
        <taxon>Metazoa</taxon>
        <taxon>Ecdysozoa</taxon>
        <taxon>Nematoda</taxon>
        <taxon>Chromadorea</taxon>
        <taxon>Rhabditida</taxon>
        <taxon>Rhabditina</taxon>
        <taxon>Rhabditomorpha</taxon>
        <taxon>Strongyloidea</taxon>
        <taxon>Strongylidae</taxon>
        <taxon>Oesophagostomum</taxon>
    </lineage>
</organism>
<dbReference type="AlphaFoldDB" id="A0A0B1TQP4"/>
<reference evidence="1 2" key="1">
    <citation type="submission" date="2014-03" db="EMBL/GenBank/DDBJ databases">
        <title>Draft genome of the hookworm Oesophagostomum dentatum.</title>
        <authorList>
            <person name="Mitreva M."/>
        </authorList>
    </citation>
    <scope>NUCLEOTIDE SEQUENCE [LARGE SCALE GENOMIC DNA]</scope>
    <source>
        <strain evidence="1 2">OD-Hann</strain>
    </source>
</reference>
<gene>
    <name evidence="1" type="ORF">OESDEN_00413</name>
</gene>
<proteinExistence type="predicted"/>
<dbReference type="OrthoDB" id="5801246at2759"/>
<dbReference type="EMBL" id="KN549213">
    <property type="protein sequence ID" value="KHJ99579.1"/>
    <property type="molecule type" value="Genomic_DNA"/>
</dbReference>
<evidence type="ECO:0000313" key="2">
    <source>
        <dbReference type="Proteomes" id="UP000053660"/>
    </source>
</evidence>
<sequence length="97" mass="11452">MDRIMMCKHVNAYSVVRDSMNQRISDMYDDAVRRIKDLKTLMRVCILRQILENCGAESMRAFNTSISLGYLRTERRERLNLDFEVFNYPVHSNCIGL</sequence>
<evidence type="ECO:0000313" key="1">
    <source>
        <dbReference type="EMBL" id="KHJ99579.1"/>
    </source>
</evidence>
<dbReference type="Proteomes" id="UP000053660">
    <property type="component" value="Unassembled WGS sequence"/>
</dbReference>